<dbReference type="RefSeq" id="XP_030051422.1">
    <property type="nucleotide sequence ID" value="XM_030195562.1"/>
</dbReference>
<accession>A0A6P7X775</accession>
<reference evidence="3" key="1">
    <citation type="submission" date="2025-08" db="UniProtKB">
        <authorList>
            <consortium name="RefSeq"/>
        </authorList>
    </citation>
    <scope>IDENTIFICATION</scope>
</reference>
<evidence type="ECO:0000313" key="2">
    <source>
        <dbReference type="Proteomes" id="UP000515156"/>
    </source>
</evidence>
<dbReference type="FunCoup" id="A0A6P7X775">
    <property type="interactions" value="9"/>
</dbReference>
<proteinExistence type="predicted"/>
<dbReference type="OrthoDB" id="6103133at2759"/>
<gene>
    <name evidence="3" type="primary">C3H8orf74</name>
</gene>
<dbReference type="PANTHER" id="PTHR28457:SF2">
    <property type="entry name" value="SIMILAR TO 4930578I06RIK PROTEIN"/>
    <property type="match status" value="1"/>
</dbReference>
<dbReference type="CTD" id="137358130"/>
<dbReference type="KEGG" id="muo:115465156"/>
<dbReference type="PANTHER" id="PTHR28457">
    <property type="entry name" value="COILED-COIL DOMAIN-CONTAINING PROTEIN 189"/>
    <property type="match status" value="1"/>
</dbReference>
<organism evidence="2 3">
    <name type="scientific">Microcaecilia unicolor</name>
    <dbReference type="NCBI Taxonomy" id="1415580"/>
    <lineage>
        <taxon>Eukaryota</taxon>
        <taxon>Metazoa</taxon>
        <taxon>Chordata</taxon>
        <taxon>Craniata</taxon>
        <taxon>Vertebrata</taxon>
        <taxon>Euteleostomi</taxon>
        <taxon>Amphibia</taxon>
        <taxon>Gymnophiona</taxon>
        <taxon>Siphonopidae</taxon>
        <taxon>Microcaecilia</taxon>
    </lineage>
</organism>
<sequence>MASWLSTAVVQKVVELQKEAGRQFLRVSLRRDEFDEDGDLKQSILLDLLHESLIFAAQKGFPWSGVALVGKFTEELMNQCKGLSVSEAIILLKDKLKAYESQLTHQQLLTLFDYFNNTFFRNYQLYQFVLCQDQKLDRTLINLEIQAPLHPLPLTKGIDVNLYNYQQKLAELSAAEAEKRTSLLHLKEKLCLKCEKMLEQVYKDLGVQDTQILDNKLFKNVVKEVIGTQIKAAEAILKEEIRINFEILELRLQKKILKPPTPYPPSPPRSTSPKGERSKSSKKLSKSKSEKMKKKS</sequence>
<feature type="region of interest" description="Disordered" evidence="1">
    <location>
        <begin position="257"/>
        <end position="296"/>
    </location>
</feature>
<keyword evidence="2" id="KW-1185">Reference proteome</keyword>
<dbReference type="InterPro" id="IPR032727">
    <property type="entry name" value="CLAMP"/>
</dbReference>
<evidence type="ECO:0000256" key="1">
    <source>
        <dbReference type="SAM" id="MobiDB-lite"/>
    </source>
</evidence>
<dbReference type="Proteomes" id="UP000515156">
    <property type="component" value="Chromosome 3"/>
</dbReference>
<name>A0A6P7X775_9AMPH</name>
<evidence type="ECO:0000313" key="3">
    <source>
        <dbReference type="RefSeq" id="XP_030051422.1"/>
    </source>
</evidence>
<feature type="compositionally biased region" description="Pro residues" evidence="1">
    <location>
        <begin position="259"/>
        <end position="270"/>
    </location>
</feature>
<feature type="compositionally biased region" description="Basic residues" evidence="1">
    <location>
        <begin position="280"/>
        <end position="296"/>
    </location>
</feature>
<protein>
    <submittedName>
        <fullName evidence="3">Uncharacterized protein C8orf74 homolog</fullName>
    </submittedName>
</protein>
<dbReference type="GeneID" id="115465156"/>
<dbReference type="Pfam" id="PF14769">
    <property type="entry name" value="CLAMP"/>
    <property type="match status" value="1"/>
</dbReference>
<dbReference type="AlphaFoldDB" id="A0A6P7X775"/>
<dbReference type="InParanoid" id="A0A6P7X775"/>